<proteinExistence type="predicted"/>
<dbReference type="PANTHER" id="PTHR22674:SF6">
    <property type="entry name" value="NTPASE KAP FAMILY P-LOOP DOMAIN-CONTAINING PROTEIN 1"/>
    <property type="match status" value="1"/>
</dbReference>
<feature type="region of interest" description="Disordered" evidence="1">
    <location>
        <begin position="1"/>
        <end position="20"/>
    </location>
</feature>
<keyword evidence="4" id="KW-1185">Reference proteome</keyword>
<dbReference type="InterPro" id="IPR052754">
    <property type="entry name" value="NTPase_KAP_P-loop"/>
</dbReference>
<dbReference type="Gene3D" id="3.40.50.300">
    <property type="entry name" value="P-loop containing nucleotide triphosphate hydrolases"/>
    <property type="match status" value="1"/>
</dbReference>
<sequence>MAAKNQNAARISPTLKTPLGSDLPQVHPSLDAFGYAPFAGAIAEATRATPSPQGLVMAIDGPWGAGKTSLLNFVRHYLSPEDNASSTADRGTPVVVDFNPWWFADREQLAMQFLAQLRARFPSENKILMSVADALAEYADAIGSAVSVSMAAGAGFPVPMMKESISFFLKKFKRKAKDVPKLKDEISKALRDSGQRFVVFIDDIDRLTPEEVREVFKVIKAIADFPNVVYVLAFDRRVVSESLRVALGIADGNAYLEKIVQAQFALPAVSHQLVLDKFVSDLNVLFSGLDDGAIGIDHTHWANVFHDGVAPFIETPRDVVRAINALLVTFPGIRDEVNPVDFIALECLRVFAPDAYAVIRDNKDRFTGVAPDRGERADERTFHEGWLGLLEEKYQEHVKALILRLFPRTQAVWGNVHHGNSSLRHWTVEARVCISDKFDRYFRFSLSPHELGERELRDFIGLGDDVDALAAAWEAANNQRRPAGTGKANDLIDALTERDDLPARFAKACLDAFFRVGDQFVADPRNALKHFFSIRPEIQVYWLVHHLAKVIPDADRAAIVLEEIRNGDAIVVACHVAWSIARMHEPDAEERDSVFRQFAAGRVDEMKSIVVQRLHDAARAGTLCDLPHVHFLLHVWHTWAGDTTVQDWFQTVLENDNAILRLLVDARRIGTSQTAGNRVVDRIVSMDPHEFEPYLRAPTDLEAFATRIGALATKQNLTDDEREAIQVFGQGMELIRSGRNPNDPRARRGL</sequence>
<dbReference type="PANTHER" id="PTHR22674">
    <property type="entry name" value="NTPASE, KAP FAMILY P-LOOP DOMAIN-CONTAINING 1"/>
    <property type="match status" value="1"/>
</dbReference>
<dbReference type="SUPFAM" id="SSF52540">
    <property type="entry name" value="P-loop containing nucleoside triphosphate hydrolases"/>
    <property type="match status" value="1"/>
</dbReference>
<dbReference type="Pfam" id="PF07693">
    <property type="entry name" value="KAP_NTPase"/>
    <property type="match status" value="1"/>
</dbReference>
<evidence type="ECO:0000259" key="2">
    <source>
        <dbReference type="Pfam" id="PF07693"/>
    </source>
</evidence>
<dbReference type="EMBL" id="CP080095">
    <property type="protein sequence ID" value="QYD68756.1"/>
    <property type="molecule type" value="Genomic_DNA"/>
</dbReference>
<name>A0ABX8UJ71_9BURK</name>
<gene>
    <name evidence="3" type="ORF">KZJ38_21470</name>
</gene>
<evidence type="ECO:0000313" key="4">
    <source>
        <dbReference type="Proteomes" id="UP000826462"/>
    </source>
</evidence>
<dbReference type="InterPro" id="IPR027417">
    <property type="entry name" value="P-loop_NTPase"/>
</dbReference>
<evidence type="ECO:0000313" key="3">
    <source>
        <dbReference type="EMBL" id="QYD68756.1"/>
    </source>
</evidence>
<dbReference type="RefSeq" id="WP_219798137.1">
    <property type="nucleotide sequence ID" value="NZ_CP080095.1"/>
</dbReference>
<dbReference type="InterPro" id="IPR011646">
    <property type="entry name" value="KAP_P-loop"/>
</dbReference>
<accession>A0ABX8UJ71</accession>
<organism evidence="3 4">
    <name type="scientific">Paraburkholderia edwinii</name>
    <dbReference type="NCBI Taxonomy" id="2861782"/>
    <lineage>
        <taxon>Bacteria</taxon>
        <taxon>Pseudomonadati</taxon>
        <taxon>Pseudomonadota</taxon>
        <taxon>Betaproteobacteria</taxon>
        <taxon>Burkholderiales</taxon>
        <taxon>Burkholderiaceae</taxon>
        <taxon>Paraburkholderia</taxon>
    </lineage>
</organism>
<dbReference type="Proteomes" id="UP000826462">
    <property type="component" value="Chromosome 1"/>
</dbReference>
<feature type="domain" description="KAP NTPase" evidence="2">
    <location>
        <begin position="35"/>
        <end position="329"/>
    </location>
</feature>
<protein>
    <submittedName>
        <fullName evidence="3">KAP family NTPase</fullName>
    </submittedName>
</protein>
<reference evidence="3 4" key="1">
    <citation type="submission" date="2021-07" db="EMBL/GenBank/DDBJ databases">
        <title>Paraburkholderia edwinii protects Aspergillus sp. from phenazines by acting as a toxin sponge.</title>
        <authorList>
            <person name="Dahlstrom K.M."/>
            <person name="Newman D.K."/>
        </authorList>
    </citation>
    <scope>NUCLEOTIDE SEQUENCE [LARGE SCALE GENOMIC DNA]</scope>
    <source>
        <strain evidence="3 4">Pe01</strain>
    </source>
</reference>
<evidence type="ECO:0000256" key="1">
    <source>
        <dbReference type="SAM" id="MobiDB-lite"/>
    </source>
</evidence>